<proteinExistence type="predicted"/>
<dbReference type="AlphaFoldDB" id="A0A543KHY3"/>
<dbReference type="Pfam" id="PF21798">
    <property type="entry name" value="DUF6878"/>
    <property type="match status" value="1"/>
</dbReference>
<evidence type="ECO:0000313" key="3">
    <source>
        <dbReference type="Proteomes" id="UP000320582"/>
    </source>
</evidence>
<dbReference type="InterPro" id="IPR049243">
    <property type="entry name" value="DUF6878"/>
</dbReference>
<reference evidence="2 3" key="1">
    <citation type="submission" date="2019-06" db="EMBL/GenBank/DDBJ databases">
        <title>Genomic Encyclopedia of Archaeal and Bacterial Type Strains, Phase II (KMG-II): from individual species to whole genera.</title>
        <authorList>
            <person name="Goeker M."/>
        </authorList>
    </citation>
    <scope>NUCLEOTIDE SEQUENCE [LARGE SCALE GENOMIC DNA]</scope>
    <source>
        <strain evidence="2 3">DSM 18423</strain>
    </source>
</reference>
<dbReference type="EMBL" id="VFPT01000001">
    <property type="protein sequence ID" value="TQM94637.1"/>
    <property type="molecule type" value="Genomic_DNA"/>
</dbReference>
<evidence type="ECO:0000313" key="2">
    <source>
        <dbReference type="EMBL" id="TQM94637.1"/>
    </source>
</evidence>
<dbReference type="OrthoDB" id="7259981at2"/>
<accession>A0A543KHY3</accession>
<name>A0A543KHY3_9RHOB</name>
<sequence length="171" mass="18130">MRQNSPTLPAPLPPASTDFHGLQARHAEAEARLAALMAANMTRLYDHLTRAGITHVMVSFHCDHDICRIIGLTAWADDVECPCPDVTIPYVALDQPAPAPGNLALRHAIARIACDVLQDLRAASGTARAADGSFCFDAAARANLLDYNPCDAMAPSGPPQACAASYAQGPW</sequence>
<gene>
    <name evidence="2" type="ORF">BD293_3321</name>
</gene>
<feature type="domain" description="DUF6878" evidence="1">
    <location>
        <begin position="36"/>
        <end position="148"/>
    </location>
</feature>
<keyword evidence="3" id="KW-1185">Reference proteome</keyword>
<dbReference type="Proteomes" id="UP000320582">
    <property type="component" value="Unassembled WGS sequence"/>
</dbReference>
<dbReference type="RefSeq" id="WP_142083510.1">
    <property type="nucleotide sequence ID" value="NZ_VFPT01000001.1"/>
</dbReference>
<evidence type="ECO:0000259" key="1">
    <source>
        <dbReference type="Pfam" id="PF21798"/>
    </source>
</evidence>
<comment type="caution">
    <text evidence="2">The sequence shown here is derived from an EMBL/GenBank/DDBJ whole genome shotgun (WGS) entry which is preliminary data.</text>
</comment>
<protein>
    <recommendedName>
        <fullName evidence="1">DUF6878 domain-containing protein</fullName>
    </recommendedName>
</protein>
<organism evidence="2 3">
    <name type="scientific">Roseinatronobacter monicus</name>
    <dbReference type="NCBI Taxonomy" id="393481"/>
    <lineage>
        <taxon>Bacteria</taxon>
        <taxon>Pseudomonadati</taxon>
        <taxon>Pseudomonadota</taxon>
        <taxon>Alphaproteobacteria</taxon>
        <taxon>Rhodobacterales</taxon>
        <taxon>Paracoccaceae</taxon>
        <taxon>Roseinatronobacter</taxon>
    </lineage>
</organism>